<dbReference type="InterPro" id="IPR001279">
    <property type="entry name" value="Metallo-B-lactamas"/>
</dbReference>
<dbReference type="InterPro" id="IPR036866">
    <property type="entry name" value="RibonucZ/Hydroxyglut_hydro"/>
</dbReference>
<dbReference type="SMART" id="SM00849">
    <property type="entry name" value="Lactamase_B"/>
    <property type="match status" value="1"/>
</dbReference>
<protein>
    <submittedName>
        <fullName evidence="2">Beta-lactamase-like protein</fullName>
    </submittedName>
</protein>
<organism evidence="2">
    <name type="scientific">Petromyces alliaceus</name>
    <name type="common">Aspergillus alliaceus</name>
    <dbReference type="NCBI Taxonomy" id="209559"/>
    <lineage>
        <taxon>Eukaryota</taxon>
        <taxon>Fungi</taxon>
        <taxon>Dikarya</taxon>
        <taxon>Ascomycota</taxon>
        <taxon>Pezizomycotina</taxon>
        <taxon>Eurotiomycetes</taxon>
        <taxon>Eurotiomycetidae</taxon>
        <taxon>Eurotiales</taxon>
        <taxon>Aspergillaceae</taxon>
        <taxon>Aspergillus</taxon>
        <taxon>Aspergillus subgen. Circumdati</taxon>
    </lineage>
</organism>
<dbReference type="AlphaFoldDB" id="A0A5N7CP92"/>
<dbReference type="Proteomes" id="UP000326877">
    <property type="component" value="Unassembled WGS sequence"/>
</dbReference>
<sequence>MQSTILALPAQSASFIPATPDDFSAESRCLGIPIALERNGERSAFSSITCTRIHGDSEAVLVDTPISIDQTQELIRWVLETAPGKALKFIYITHGHGDHWFGLPLLKERFPEARAIATPATVAHAAKQLAPELLDNIWLRFFPGNQVYQPQKTPEAWPSNTFEVERHVLHIIEVGHTDTHDTTILHVPNIRLVVAGGTVDGDVRQFLGEASTTEKRQEWLQALDKIEALDPHIVIPGHKRAGTVDGVFNVQTTRNYILAFEEAAKATRIRRSCLRE</sequence>
<name>A0A5N7CP92_PETAA</name>
<gene>
    <name evidence="2" type="ORF">BDV23DRAFT_178285</name>
</gene>
<evidence type="ECO:0000259" key="1">
    <source>
        <dbReference type="SMART" id="SM00849"/>
    </source>
</evidence>
<dbReference type="SUPFAM" id="SSF56281">
    <property type="entry name" value="Metallo-hydrolase/oxidoreductase"/>
    <property type="match status" value="1"/>
</dbReference>
<dbReference type="PANTHER" id="PTHR42951">
    <property type="entry name" value="METALLO-BETA-LACTAMASE DOMAIN-CONTAINING"/>
    <property type="match status" value="1"/>
</dbReference>
<dbReference type="Pfam" id="PF00753">
    <property type="entry name" value="Lactamase_B"/>
    <property type="match status" value="1"/>
</dbReference>
<dbReference type="Gene3D" id="3.60.15.10">
    <property type="entry name" value="Ribonuclease Z/Hydroxyacylglutathione hydrolase-like"/>
    <property type="match status" value="1"/>
</dbReference>
<feature type="domain" description="Metallo-beta-lactamase" evidence="1">
    <location>
        <begin position="47"/>
        <end position="238"/>
    </location>
</feature>
<reference evidence="2" key="1">
    <citation type="submission" date="2019-04" db="EMBL/GenBank/DDBJ databases">
        <title>Friends and foes A comparative genomics studyof 23 Aspergillus species from section Flavi.</title>
        <authorList>
            <consortium name="DOE Joint Genome Institute"/>
            <person name="Kjaerbolling I."/>
            <person name="Vesth T."/>
            <person name="Frisvad J.C."/>
            <person name="Nybo J.L."/>
            <person name="Theobald S."/>
            <person name="Kildgaard S."/>
            <person name="Isbrandt T."/>
            <person name="Kuo A."/>
            <person name="Sato A."/>
            <person name="Lyhne E.K."/>
            <person name="Kogle M.E."/>
            <person name="Wiebenga A."/>
            <person name="Kun R.S."/>
            <person name="Lubbers R.J."/>
            <person name="Makela M.R."/>
            <person name="Barry K."/>
            <person name="Chovatia M."/>
            <person name="Clum A."/>
            <person name="Daum C."/>
            <person name="Haridas S."/>
            <person name="He G."/>
            <person name="LaButti K."/>
            <person name="Lipzen A."/>
            <person name="Mondo S."/>
            <person name="Riley R."/>
            <person name="Salamov A."/>
            <person name="Simmons B.A."/>
            <person name="Magnuson J.K."/>
            <person name="Henrissat B."/>
            <person name="Mortensen U.H."/>
            <person name="Larsen T.O."/>
            <person name="Devries R.P."/>
            <person name="Grigoriev I.V."/>
            <person name="Machida M."/>
            <person name="Baker S.E."/>
            <person name="Andersen M.R."/>
        </authorList>
    </citation>
    <scope>NUCLEOTIDE SEQUENCE [LARGE SCALE GENOMIC DNA]</scope>
    <source>
        <strain evidence="2">IBT 14317</strain>
    </source>
</reference>
<dbReference type="PANTHER" id="PTHR42951:SF14">
    <property type="entry name" value="METALLO-BETA-LACTAMASE SUPERFAMILY PROTEIN"/>
    <property type="match status" value="1"/>
</dbReference>
<dbReference type="OrthoDB" id="536211at2759"/>
<evidence type="ECO:0000313" key="2">
    <source>
        <dbReference type="EMBL" id="KAE8395709.1"/>
    </source>
</evidence>
<dbReference type="CDD" id="cd07739">
    <property type="entry name" value="metallo-hydrolase-like_MBL-fold"/>
    <property type="match status" value="1"/>
</dbReference>
<accession>A0A5N7CP92</accession>
<dbReference type="EMBL" id="ML735217">
    <property type="protein sequence ID" value="KAE8395709.1"/>
    <property type="molecule type" value="Genomic_DNA"/>
</dbReference>
<proteinExistence type="predicted"/>
<dbReference type="InterPro" id="IPR050855">
    <property type="entry name" value="NDM-1-like"/>
</dbReference>